<proteinExistence type="predicted"/>
<protein>
    <submittedName>
        <fullName evidence="1">Toxin HicA</fullName>
    </submittedName>
</protein>
<dbReference type="EMBL" id="CP077683">
    <property type="protein sequence ID" value="QXE91071.1"/>
    <property type="molecule type" value="Genomic_DNA"/>
</dbReference>
<name>A0ABX8LGA7_9BACT</name>
<gene>
    <name evidence="1" type="ORF">KP001_00560</name>
</gene>
<dbReference type="RefSeq" id="WP_217287664.1">
    <property type="nucleotide sequence ID" value="NZ_CP077683.1"/>
</dbReference>
<dbReference type="Proteomes" id="UP000683559">
    <property type="component" value="Chromosome"/>
</dbReference>
<keyword evidence="2" id="KW-1185">Reference proteome</keyword>
<sequence>MASVVDIIERLRRAPEAVRFAELCRVCEHYFGEPRRRGGSHQVYKTPWTGDPRVNIQNSNGYAKAYQVKQVLKAIERLEVERGRTDR</sequence>
<reference evidence="1 2" key="1">
    <citation type="submission" date="2021-06" db="EMBL/GenBank/DDBJ databases">
        <title>Gemonas diversity in paddy soil.</title>
        <authorList>
            <person name="Liu G."/>
        </authorList>
    </citation>
    <scope>NUCLEOTIDE SEQUENCE [LARGE SCALE GENOMIC DNA]</scope>
    <source>
        <strain evidence="1 2">RG2</strain>
    </source>
</reference>
<accession>A0ABX8LGA7</accession>
<evidence type="ECO:0000313" key="2">
    <source>
        <dbReference type="Proteomes" id="UP000683559"/>
    </source>
</evidence>
<organism evidence="1 2">
    <name type="scientific">Geomonas subterranea</name>
    <dbReference type="NCBI Taxonomy" id="2847989"/>
    <lineage>
        <taxon>Bacteria</taxon>
        <taxon>Pseudomonadati</taxon>
        <taxon>Thermodesulfobacteriota</taxon>
        <taxon>Desulfuromonadia</taxon>
        <taxon>Geobacterales</taxon>
        <taxon>Geobacteraceae</taxon>
        <taxon>Geomonas</taxon>
    </lineage>
</organism>
<evidence type="ECO:0000313" key="1">
    <source>
        <dbReference type="EMBL" id="QXE91071.1"/>
    </source>
</evidence>